<reference evidence="3 4" key="1">
    <citation type="submission" date="2016-06" db="EMBL/GenBank/DDBJ databases">
        <authorList>
            <person name="Kjaerup R.B."/>
            <person name="Dalgaard T.S."/>
            <person name="Juul-Madsen H.R."/>
        </authorList>
    </citation>
    <scope>NUCLEOTIDE SEQUENCE [LARGE SCALE GENOMIC DNA]</scope>
    <source>
        <strain evidence="3 4">DSM 43821</strain>
    </source>
</reference>
<comment type="similarity">
    <text evidence="1">Belongs to the barstar family.</text>
</comment>
<dbReference type="InterPro" id="IPR000468">
    <property type="entry name" value="Barstar"/>
</dbReference>
<feature type="domain" description="Barstar (barnase inhibitor)" evidence="2">
    <location>
        <begin position="24"/>
        <end position="113"/>
    </location>
</feature>
<dbReference type="Proteomes" id="UP000198228">
    <property type="component" value="Chromosome I"/>
</dbReference>
<protein>
    <submittedName>
        <fullName evidence="3">Barstar (Barnase inhibitor)</fullName>
    </submittedName>
</protein>
<dbReference type="Pfam" id="PF01337">
    <property type="entry name" value="Barstar"/>
    <property type="match status" value="1"/>
</dbReference>
<evidence type="ECO:0000259" key="2">
    <source>
        <dbReference type="Pfam" id="PF01337"/>
    </source>
</evidence>
<dbReference type="SUPFAM" id="SSF52038">
    <property type="entry name" value="Barstar-related"/>
    <property type="match status" value="1"/>
</dbReference>
<evidence type="ECO:0000313" key="3">
    <source>
        <dbReference type="EMBL" id="SCF13329.1"/>
    </source>
</evidence>
<gene>
    <name evidence="3" type="ORF">GA0074696_2922</name>
</gene>
<evidence type="ECO:0000313" key="4">
    <source>
        <dbReference type="Proteomes" id="UP000198228"/>
    </source>
</evidence>
<sequence length="132" mass="14338">MDAPHLPPWLELTADPIADPTAGTVVVPGADARSRADLFGLLAQALDLPEWFGRNWDALADCLLDSDDAGPLALRVDDAEQLLADEPPAQFATLLQVCDDVWSHGRYPFRLVLRTTGERLPALRRRVAAATA</sequence>
<dbReference type="EMBL" id="LT607410">
    <property type="protein sequence ID" value="SCF13329.1"/>
    <property type="molecule type" value="Genomic_DNA"/>
</dbReference>
<dbReference type="Gene3D" id="3.30.370.10">
    <property type="entry name" value="Barstar-like"/>
    <property type="match status" value="1"/>
</dbReference>
<evidence type="ECO:0000256" key="1">
    <source>
        <dbReference type="ARBA" id="ARBA00006845"/>
    </source>
</evidence>
<organism evidence="3 4">
    <name type="scientific">Micromonospora purpureochromogenes</name>
    <dbReference type="NCBI Taxonomy" id="47872"/>
    <lineage>
        <taxon>Bacteria</taxon>
        <taxon>Bacillati</taxon>
        <taxon>Actinomycetota</taxon>
        <taxon>Actinomycetes</taxon>
        <taxon>Micromonosporales</taxon>
        <taxon>Micromonosporaceae</taxon>
        <taxon>Micromonospora</taxon>
    </lineage>
</organism>
<dbReference type="RefSeq" id="WP_157745930.1">
    <property type="nucleotide sequence ID" value="NZ_LT607410.1"/>
</dbReference>
<accession>A0A1C4XXV9</accession>
<dbReference type="InterPro" id="IPR035905">
    <property type="entry name" value="Barstar-like_sf"/>
</dbReference>
<dbReference type="AlphaFoldDB" id="A0A1C4XXV9"/>
<proteinExistence type="inferred from homology"/>
<name>A0A1C4XXV9_9ACTN</name>